<dbReference type="AlphaFoldDB" id="A0A836EV40"/>
<feature type="non-terminal residue" evidence="6">
    <location>
        <position position="209"/>
    </location>
</feature>
<dbReference type="Proteomes" id="UP000667349">
    <property type="component" value="Unassembled WGS sequence"/>
</dbReference>
<dbReference type="EMBL" id="JAANHZ010000333">
    <property type="protein sequence ID" value="KAG5312182.1"/>
    <property type="molecule type" value="Genomic_DNA"/>
</dbReference>
<proteinExistence type="inferred from homology"/>
<keyword evidence="7" id="KW-1185">Reference proteome</keyword>
<comment type="function">
    <text evidence="5">Functions as component of the Arp2/3 complex which is involved in regulation of actin polymerization and together with an activating nucleation-promoting factor (NPF) mediates the formation of branched actin networks. Arp2/3 complex plays a critical role in the control of cell morphogenesis via the modulation of cell polarity development.</text>
</comment>
<gene>
    <name evidence="6" type="primary">Arpc5</name>
    <name evidence="6" type="ORF">G6Z75_0010600</name>
</gene>
<comment type="subcellular location">
    <subcellularLocation>
        <location evidence="1">Cytoplasm</location>
        <location evidence="1">Cytoskeleton</location>
    </subcellularLocation>
</comment>
<keyword evidence="3" id="KW-0963">Cytoplasm</keyword>
<feature type="non-terminal residue" evidence="6">
    <location>
        <position position="1"/>
    </location>
</feature>
<comment type="similarity">
    <text evidence="2 5">Belongs to the ARPC5 family.</text>
</comment>
<reference evidence="6" key="1">
    <citation type="submission" date="2020-02" db="EMBL/GenBank/DDBJ databases">
        <title>Relaxed selection underlies rapid genomic changes in the transitions from sociality to social parasitism in ants.</title>
        <authorList>
            <person name="Bi X."/>
        </authorList>
    </citation>
    <scope>NUCLEOTIDE SEQUENCE</scope>
    <source>
        <strain evidence="6">BGI-DK2013a</strain>
        <tissue evidence="6">Whole body</tissue>
    </source>
</reference>
<accession>A0A836EV40</accession>
<evidence type="ECO:0000256" key="1">
    <source>
        <dbReference type="ARBA" id="ARBA00004245"/>
    </source>
</evidence>
<protein>
    <recommendedName>
        <fullName evidence="5">Actin-related protein 2/3 complex subunit 5</fullName>
    </recommendedName>
</protein>
<dbReference type="GO" id="GO:0034314">
    <property type="term" value="P:Arp2/3 complex-mediated actin nucleation"/>
    <property type="evidence" value="ECO:0007669"/>
    <property type="project" value="InterPro"/>
</dbReference>
<keyword evidence="4 5" id="KW-0206">Cytoskeleton</keyword>
<dbReference type="GO" id="GO:0030833">
    <property type="term" value="P:regulation of actin filament polymerization"/>
    <property type="evidence" value="ECO:0007669"/>
    <property type="project" value="InterPro"/>
</dbReference>
<sequence length="209" mass="23408">MRATRIRTFRTYLSTVGETLAVDAVKHTAEMSRNDGKKDTSASAFRKIDVDQYSDNNFKEEDADGGVGAPTGPDENEILTLLSQAFRGVFTFQQFHREIFLNTIIKGKNAEALISVLKSAPLECKNQQVKDSARNLTQKVLLSIKSNQVDDCLAQLDRDLIDVLMKYIYRGFEIPTEGSSSHLLLWHEKVFNISGVGCIVRVFSDSKRA</sequence>
<dbReference type="PANTHER" id="PTHR12644">
    <property type="entry name" value="ARP2/3 COMPLEX 16 KD SUBUNIT P16-ARC"/>
    <property type="match status" value="1"/>
</dbReference>
<dbReference type="GO" id="GO:0005885">
    <property type="term" value="C:Arp2/3 protein complex"/>
    <property type="evidence" value="ECO:0007669"/>
    <property type="project" value="InterPro"/>
</dbReference>
<dbReference type="Gene3D" id="1.25.40.190">
    <property type="entry name" value="Actin-related protein 2/3 complex subunit 5"/>
    <property type="match status" value="1"/>
</dbReference>
<organism evidence="6 7">
    <name type="scientific">Acromyrmex insinuator</name>
    <dbReference type="NCBI Taxonomy" id="230686"/>
    <lineage>
        <taxon>Eukaryota</taxon>
        <taxon>Metazoa</taxon>
        <taxon>Ecdysozoa</taxon>
        <taxon>Arthropoda</taxon>
        <taxon>Hexapoda</taxon>
        <taxon>Insecta</taxon>
        <taxon>Pterygota</taxon>
        <taxon>Neoptera</taxon>
        <taxon>Endopterygota</taxon>
        <taxon>Hymenoptera</taxon>
        <taxon>Apocrita</taxon>
        <taxon>Aculeata</taxon>
        <taxon>Formicoidea</taxon>
        <taxon>Formicidae</taxon>
        <taxon>Myrmicinae</taxon>
        <taxon>Acromyrmex</taxon>
    </lineage>
</organism>
<dbReference type="Pfam" id="PF04699">
    <property type="entry name" value="P16-Arc"/>
    <property type="match status" value="1"/>
</dbReference>
<dbReference type="InterPro" id="IPR036743">
    <property type="entry name" value="ARPC5_sf"/>
</dbReference>
<evidence type="ECO:0000256" key="2">
    <source>
        <dbReference type="ARBA" id="ARBA00006084"/>
    </source>
</evidence>
<dbReference type="InterPro" id="IPR006789">
    <property type="entry name" value="ARPC5"/>
</dbReference>
<evidence type="ECO:0000313" key="6">
    <source>
        <dbReference type="EMBL" id="KAG5312182.1"/>
    </source>
</evidence>
<evidence type="ECO:0000256" key="3">
    <source>
        <dbReference type="ARBA" id="ARBA00022490"/>
    </source>
</evidence>
<dbReference type="SUPFAM" id="SSF69103">
    <property type="entry name" value="Arp2/3 complex 16 kDa subunit ARPC5"/>
    <property type="match status" value="1"/>
</dbReference>
<name>A0A836EV40_9HYME</name>
<evidence type="ECO:0000256" key="4">
    <source>
        <dbReference type="ARBA" id="ARBA00023212"/>
    </source>
</evidence>
<evidence type="ECO:0000256" key="5">
    <source>
        <dbReference type="RuleBase" id="RU004301"/>
    </source>
</evidence>
<comment type="caution">
    <text evidence="6">The sequence shown here is derived from an EMBL/GenBank/DDBJ whole genome shotgun (WGS) entry which is preliminary data.</text>
</comment>
<evidence type="ECO:0000313" key="7">
    <source>
        <dbReference type="Proteomes" id="UP000667349"/>
    </source>
</evidence>